<feature type="transmembrane region" description="Helical" evidence="2">
    <location>
        <begin position="119"/>
        <end position="141"/>
    </location>
</feature>
<feature type="transmembrane region" description="Helical" evidence="2">
    <location>
        <begin position="33"/>
        <end position="52"/>
    </location>
</feature>
<protein>
    <submittedName>
        <fullName evidence="4">Uncharacterized protein</fullName>
    </submittedName>
</protein>
<name>A0A1M2VPQ4_TRAPU</name>
<feature type="signal peptide" evidence="3">
    <location>
        <begin position="1"/>
        <end position="21"/>
    </location>
</feature>
<feature type="region of interest" description="Disordered" evidence="1">
    <location>
        <begin position="489"/>
        <end position="518"/>
    </location>
</feature>
<feature type="chain" id="PRO_5012160057" evidence="3">
    <location>
        <begin position="22"/>
        <end position="921"/>
    </location>
</feature>
<dbReference type="STRING" id="154538.A0A1M2VPQ4"/>
<keyword evidence="2" id="KW-0812">Transmembrane</keyword>
<evidence type="ECO:0000313" key="4">
    <source>
        <dbReference type="EMBL" id="OJT09530.1"/>
    </source>
</evidence>
<accession>A0A1M2VPQ4</accession>
<feature type="transmembrane region" description="Helical" evidence="2">
    <location>
        <begin position="72"/>
        <end position="94"/>
    </location>
</feature>
<feature type="region of interest" description="Disordered" evidence="1">
    <location>
        <begin position="732"/>
        <end position="761"/>
    </location>
</feature>
<keyword evidence="2" id="KW-0472">Membrane</keyword>
<reference evidence="4 5" key="1">
    <citation type="submission" date="2016-10" db="EMBL/GenBank/DDBJ databases">
        <title>Genome sequence of the basidiomycete white-rot fungus Trametes pubescens.</title>
        <authorList>
            <person name="Makela M.R."/>
            <person name="Granchi Z."/>
            <person name="Peng M."/>
            <person name="De Vries R.P."/>
            <person name="Grigoriev I."/>
            <person name="Riley R."/>
            <person name="Hilden K."/>
        </authorList>
    </citation>
    <scope>NUCLEOTIDE SEQUENCE [LARGE SCALE GENOMIC DNA]</scope>
    <source>
        <strain evidence="4 5">FBCC735</strain>
    </source>
</reference>
<feature type="region of interest" description="Disordered" evidence="1">
    <location>
        <begin position="330"/>
        <end position="357"/>
    </location>
</feature>
<feature type="compositionally biased region" description="Polar residues" evidence="1">
    <location>
        <begin position="495"/>
        <end position="518"/>
    </location>
</feature>
<proteinExistence type="predicted"/>
<evidence type="ECO:0000256" key="2">
    <source>
        <dbReference type="SAM" id="Phobius"/>
    </source>
</evidence>
<evidence type="ECO:0000256" key="1">
    <source>
        <dbReference type="SAM" id="MobiDB-lite"/>
    </source>
</evidence>
<feature type="compositionally biased region" description="Polar residues" evidence="1">
    <location>
        <begin position="653"/>
        <end position="662"/>
    </location>
</feature>
<feature type="region of interest" description="Disordered" evidence="1">
    <location>
        <begin position="290"/>
        <end position="316"/>
    </location>
</feature>
<comment type="caution">
    <text evidence="4">The sequence shown here is derived from an EMBL/GenBank/DDBJ whole genome shotgun (WGS) entry which is preliminary data.</text>
</comment>
<dbReference type="AlphaFoldDB" id="A0A1M2VPQ4"/>
<dbReference type="OMA" id="PSWMRRD"/>
<evidence type="ECO:0000313" key="5">
    <source>
        <dbReference type="Proteomes" id="UP000184267"/>
    </source>
</evidence>
<feature type="compositionally biased region" description="Polar residues" evidence="1">
    <location>
        <begin position="339"/>
        <end position="351"/>
    </location>
</feature>
<organism evidence="4 5">
    <name type="scientific">Trametes pubescens</name>
    <name type="common">White-rot fungus</name>
    <dbReference type="NCBI Taxonomy" id="154538"/>
    <lineage>
        <taxon>Eukaryota</taxon>
        <taxon>Fungi</taxon>
        <taxon>Dikarya</taxon>
        <taxon>Basidiomycota</taxon>
        <taxon>Agaricomycotina</taxon>
        <taxon>Agaricomycetes</taxon>
        <taxon>Polyporales</taxon>
        <taxon>Polyporaceae</taxon>
        <taxon>Trametes</taxon>
    </lineage>
</organism>
<dbReference type="OrthoDB" id="3219582at2759"/>
<keyword evidence="2" id="KW-1133">Transmembrane helix</keyword>
<keyword evidence="3" id="KW-0732">Signal</keyword>
<keyword evidence="5" id="KW-1185">Reference proteome</keyword>
<feature type="region of interest" description="Disordered" evidence="1">
    <location>
        <begin position="653"/>
        <end position="681"/>
    </location>
</feature>
<dbReference type="Proteomes" id="UP000184267">
    <property type="component" value="Unassembled WGS sequence"/>
</dbReference>
<evidence type="ECO:0000256" key="3">
    <source>
        <dbReference type="SAM" id="SignalP"/>
    </source>
</evidence>
<feature type="compositionally biased region" description="Low complexity" evidence="1">
    <location>
        <begin position="742"/>
        <end position="756"/>
    </location>
</feature>
<sequence length="921" mass="100849">MYIYFFLSLLDLFTHILPTLGSSLDAFQTLDIFIGVTSLFPLFLYTLSLYLLTSTELVPSLPVRFQSTAKYVLLAFIPLIIVLNEVGSFVGISYRSFGGQDGIPVTLGVGFTNTTTQTILSSMTLVLLTAFQALNFCIAFFRLVKAFAHQRTLDSTDKEKKELEAHLFRGLGWIVAGMKLGAIETVIGFANIGGANDGFGVAFTRRLLRFLAHACLVIGIVKGVDTVEDFQLYSPGQAQKKRKSVLRAMIQNPRFSTFRHVGGHDFDAENAVAPKRDSVIKLGDPSWMRRDFKRPGMDDIQEEERSTPGLPSARKSSSLTFKLTGRTFSIRTSSRKSKGSSVRDSTSSFGSSKRHSWPPVADAIAEEDYAYEAEDVVAEQFERVPRPAPAFPRNVRERVTVYMRPDRLPVLQLRRLSNLEFLDLVTDPFRDPHGRARSLPGNFEDVDPHAQPLSHVSASFTRLPAYNGAPMPVVPPMPVRAASVRDSVASRHTRSMSATTHNRPASAMSQATARPPSVATQNLRDGRASFQRSARDSGISFQRSVHDSVASPNPRYSMASFQPRDSYNPRYTMTSYNPRNSTLSYVPRDATSPYGSIMSFKPREAASPYGSVMSYKPRDTMMGYNPRDSTLTYSRPSSAMSFHAIGTPNTATSFELPQSAASPQFGGIDRRDRGMSSSTTASDVHALTSQFPVIPARSAGLPRPRSMLSHEVSRTEFVVEEDVPLPANAAAVARTPSAGRKPASVPEEVEAPSEPSTPRPQYQDLLEKSQVEHVISEQDPAKSLPTPLSAPLTSARWPMKRARTLSGKRRAPPPPLELAAATVADVQATQAEEYSLSSSMAQGGQLMRVKSLGSAPERSVSASRRTAFARDSVQAELGHIIAKGRSIAGPVDGPKRARARAAERSVEEEAVNVVQSSAFDE</sequence>
<dbReference type="EMBL" id="MNAD01000901">
    <property type="protein sequence ID" value="OJT09530.1"/>
    <property type="molecule type" value="Genomic_DNA"/>
</dbReference>
<gene>
    <name evidence="4" type="ORF">TRAPUB_13999</name>
</gene>
<feature type="region of interest" description="Disordered" evidence="1">
    <location>
        <begin position="534"/>
        <end position="563"/>
    </location>
</feature>